<dbReference type="InterPro" id="IPR009003">
    <property type="entry name" value="Peptidase_S1_PA"/>
</dbReference>
<reference evidence="1" key="1">
    <citation type="submission" date="2023-04" db="EMBL/GenBank/DDBJ databases">
        <title>Genome dynamics across the evolutionary transition to endosymbiosis.</title>
        <authorList>
            <person name="Siozios S."/>
            <person name="Nadal-Jimenez P."/>
            <person name="Azagi T."/>
            <person name="Sprong H."/>
            <person name="Frost C.L."/>
            <person name="Parratt S.R."/>
            <person name="Taylor G."/>
            <person name="Brettell L."/>
            <person name="Lew K.C."/>
            <person name="Croft L."/>
            <person name="King K.C."/>
            <person name="Brockhurst M.A."/>
            <person name="Hypsa V."/>
            <person name="Novakova E."/>
            <person name="Darby A.C."/>
            <person name="Hurst G.D.D."/>
        </authorList>
    </citation>
    <scope>NUCLEOTIDE SEQUENCE</scope>
    <source>
        <strain evidence="1">APv</strain>
    </source>
</reference>
<dbReference type="GO" id="GO:0006508">
    <property type="term" value="P:proteolysis"/>
    <property type="evidence" value="ECO:0007669"/>
    <property type="project" value="UniProtKB-KW"/>
</dbReference>
<dbReference type="PANTHER" id="PTHR36234">
    <property type="entry name" value="LYSYL ENDOPEPTIDASE"/>
    <property type="match status" value="1"/>
</dbReference>
<dbReference type="Pfam" id="PF13365">
    <property type="entry name" value="Trypsin_2"/>
    <property type="match status" value="1"/>
</dbReference>
<dbReference type="Gene3D" id="2.40.10.10">
    <property type="entry name" value="Trypsin-like serine proteases"/>
    <property type="match status" value="2"/>
</dbReference>
<dbReference type="InterPro" id="IPR043504">
    <property type="entry name" value="Peptidase_S1_PA_chymotrypsin"/>
</dbReference>
<accession>A0AA95K4S2</accession>
<keyword evidence="1" id="KW-0645">Protease</keyword>
<evidence type="ECO:0000313" key="2">
    <source>
        <dbReference type="Proteomes" id="UP001177595"/>
    </source>
</evidence>
<keyword evidence="1" id="KW-0378">Hydrolase</keyword>
<protein>
    <submittedName>
        <fullName evidence="1">Serine protease</fullName>
    </submittedName>
</protein>
<dbReference type="Proteomes" id="UP001177595">
    <property type="component" value="Chromosome"/>
</dbReference>
<dbReference type="SUPFAM" id="SSF50494">
    <property type="entry name" value="Trypsin-like serine proteases"/>
    <property type="match status" value="1"/>
</dbReference>
<dbReference type="GO" id="GO:0008233">
    <property type="term" value="F:peptidase activity"/>
    <property type="evidence" value="ECO:0007669"/>
    <property type="project" value="UniProtKB-KW"/>
</dbReference>
<dbReference type="EMBL" id="CP123504">
    <property type="protein sequence ID" value="WGM00380.1"/>
    <property type="molecule type" value="Genomic_DNA"/>
</dbReference>
<evidence type="ECO:0000313" key="1">
    <source>
        <dbReference type="EMBL" id="WGM00380.1"/>
    </source>
</evidence>
<name>A0AA95K4S2_9GAMM</name>
<dbReference type="AlphaFoldDB" id="A0AA95K4S2"/>
<gene>
    <name evidence="1" type="ORF">QE210_10875</name>
</gene>
<proteinExistence type="predicted"/>
<sequence length="234" mass="26029">MENVITKTVIGTDDRIPVNELMEFDPEKYKKSLAVAFIQFPGGRAGTAWRVSSKNLMLTNFHVVEDQKINQAKINFYYAKNNEDNEKVSIKGEKLLIADSSLDFALFQLDPTAFKMGKLDKFGYLEIEPEGARIGEEIYIPQFPCNYKNHPGCPKVVALDTKVDDRLIPITIEGFKNHGEAVYYSGDTGGGASGSPVISTATNKVVAINNSNSGDKNWGINMKPIWKQIKAFIE</sequence>
<dbReference type="RefSeq" id="WP_280623967.1">
    <property type="nucleotide sequence ID" value="NZ_CP123504.1"/>
</dbReference>
<dbReference type="PANTHER" id="PTHR36234:SF5">
    <property type="entry name" value="LYSYL ENDOPEPTIDASE"/>
    <property type="match status" value="1"/>
</dbReference>
<organism evidence="1 2">
    <name type="scientific">Arsenophonus nasoniae</name>
    <name type="common">son-killer infecting Nasonia vitripennis</name>
    <dbReference type="NCBI Taxonomy" id="638"/>
    <lineage>
        <taxon>Bacteria</taxon>
        <taxon>Pseudomonadati</taxon>
        <taxon>Pseudomonadota</taxon>
        <taxon>Gammaproteobacteria</taxon>
        <taxon>Enterobacterales</taxon>
        <taxon>Morganellaceae</taxon>
        <taxon>Arsenophonus</taxon>
    </lineage>
</organism>